<evidence type="ECO:0000259" key="1">
    <source>
        <dbReference type="SMART" id="SM00507"/>
    </source>
</evidence>
<keyword evidence="2" id="KW-0540">Nuclease</keyword>
<protein>
    <submittedName>
        <fullName evidence="2">HNH endonuclease</fullName>
    </submittedName>
</protein>
<evidence type="ECO:0000313" key="2">
    <source>
        <dbReference type="EMBL" id="SUY48151.1"/>
    </source>
</evidence>
<evidence type="ECO:0000313" key="3">
    <source>
        <dbReference type="Proteomes" id="UP000254664"/>
    </source>
</evidence>
<sequence>MGFPKSIQDTVLVKCKRHCCLCGRNVGINIELHHIRQKADGGDDSEDNCIPLCFDCHASVKSYNKHHPKGHKYSENEIKQRREKFYEDISNIITSMLLSNDDYNKLENVMNNYGVLIESMIELDPCTETVSINFIDNLEGVAQNLKSFKYDFSNVDLEESKCIIIDKIHEIICLLYNTEYFHSLNDGRICFNNYSVNNYRKEMYNMRLMLRNAYLVFRNSM</sequence>
<name>A0A381JAB5_9CLOT</name>
<dbReference type="AlphaFoldDB" id="A0A381JAB5"/>
<dbReference type="InterPro" id="IPR002711">
    <property type="entry name" value="HNH"/>
</dbReference>
<dbReference type="Proteomes" id="UP000254664">
    <property type="component" value="Unassembled WGS sequence"/>
</dbReference>
<dbReference type="GO" id="GO:0004519">
    <property type="term" value="F:endonuclease activity"/>
    <property type="evidence" value="ECO:0007669"/>
    <property type="project" value="UniProtKB-KW"/>
</dbReference>
<reference evidence="2 3" key="1">
    <citation type="submission" date="2018-06" db="EMBL/GenBank/DDBJ databases">
        <authorList>
            <consortium name="Pathogen Informatics"/>
            <person name="Doyle S."/>
        </authorList>
    </citation>
    <scope>NUCLEOTIDE SEQUENCE [LARGE SCALE GENOMIC DNA]</scope>
    <source>
        <strain evidence="2 3">NCTC9836</strain>
    </source>
</reference>
<dbReference type="Pfam" id="PF01844">
    <property type="entry name" value="HNH"/>
    <property type="match status" value="1"/>
</dbReference>
<keyword evidence="2" id="KW-0378">Hydrolase</keyword>
<dbReference type="GO" id="GO:0003676">
    <property type="term" value="F:nucleic acid binding"/>
    <property type="evidence" value="ECO:0007669"/>
    <property type="project" value="InterPro"/>
</dbReference>
<dbReference type="OrthoDB" id="9811997at2"/>
<proteinExistence type="predicted"/>
<dbReference type="Gene3D" id="1.10.30.50">
    <property type="match status" value="1"/>
</dbReference>
<keyword evidence="2" id="KW-0255">Endonuclease</keyword>
<dbReference type="GO" id="GO:0008270">
    <property type="term" value="F:zinc ion binding"/>
    <property type="evidence" value="ECO:0007669"/>
    <property type="project" value="InterPro"/>
</dbReference>
<keyword evidence="3" id="KW-1185">Reference proteome</keyword>
<dbReference type="InterPro" id="IPR003615">
    <property type="entry name" value="HNH_nuc"/>
</dbReference>
<feature type="domain" description="HNH nuclease" evidence="1">
    <location>
        <begin position="7"/>
        <end position="58"/>
    </location>
</feature>
<gene>
    <name evidence="2" type="ORF">NCTC9836_02526</name>
</gene>
<dbReference type="CDD" id="cd00085">
    <property type="entry name" value="HNHc"/>
    <property type="match status" value="1"/>
</dbReference>
<dbReference type="EMBL" id="UFWZ01000001">
    <property type="protein sequence ID" value="SUY48151.1"/>
    <property type="molecule type" value="Genomic_DNA"/>
</dbReference>
<dbReference type="RefSeq" id="WP_115642002.1">
    <property type="nucleotide sequence ID" value="NZ_UFWZ01000001.1"/>
</dbReference>
<dbReference type="SMART" id="SM00507">
    <property type="entry name" value="HNHc"/>
    <property type="match status" value="1"/>
</dbReference>
<organism evidence="2 3">
    <name type="scientific">Clostridium putrefaciens</name>
    <dbReference type="NCBI Taxonomy" id="99675"/>
    <lineage>
        <taxon>Bacteria</taxon>
        <taxon>Bacillati</taxon>
        <taxon>Bacillota</taxon>
        <taxon>Clostridia</taxon>
        <taxon>Eubacteriales</taxon>
        <taxon>Clostridiaceae</taxon>
        <taxon>Clostridium</taxon>
    </lineage>
</organism>
<accession>A0A381JAB5</accession>